<feature type="region of interest" description="Disordered" evidence="1">
    <location>
        <begin position="28"/>
        <end position="62"/>
    </location>
</feature>
<organism evidence="3 4">
    <name type="scientific">Colwellia maritima</name>
    <dbReference type="NCBI Taxonomy" id="2912588"/>
    <lineage>
        <taxon>Bacteria</taxon>
        <taxon>Pseudomonadati</taxon>
        <taxon>Pseudomonadota</taxon>
        <taxon>Gammaproteobacteria</taxon>
        <taxon>Alteromonadales</taxon>
        <taxon>Colwelliaceae</taxon>
        <taxon>Colwellia</taxon>
    </lineage>
</organism>
<reference evidence="3" key="1">
    <citation type="submission" date="2022-01" db="EMBL/GenBank/DDBJ databases">
        <title>Colwellia maritima, isolated from seawater.</title>
        <authorList>
            <person name="Kristyanto S."/>
            <person name="Jung J."/>
            <person name="Jeon C.O."/>
        </authorList>
    </citation>
    <scope>NUCLEOTIDE SEQUENCE</scope>
    <source>
        <strain evidence="3">MSW7</strain>
    </source>
</reference>
<name>A0ABS9X472_9GAMM</name>
<keyword evidence="2" id="KW-0732">Signal</keyword>
<evidence type="ECO:0000313" key="3">
    <source>
        <dbReference type="EMBL" id="MCI2285021.1"/>
    </source>
</evidence>
<dbReference type="EMBL" id="JAKKSL010000004">
    <property type="protein sequence ID" value="MCI2285021.1"/>
    <property type="molecule type" value="Genomic_DNA"/>
</dbReference>
<evidence type="ECO:0000256" key="2">
    <source>
        <dbReference type="SAM" id="SignalP"/>
    </source>
</evidence>
<dbReference type="Proteomes" id="UP001139646">
    <property type="component" value="Unassembled WGS sequence"/>
</dbReference>
<accession>A0ABS9X472</accession>
<evidence type="ECO:0000313" key="4">
    <source>
        <dbReference type="Proteomes" id="UP001139646"/>
    </source>
</evidence>
<feature type="chain" id="PRO_5045921588" evidence="2">
    <location>
        <begin position="25"/>
        <end position="134"/>
    </location>
</feature>
<feature type="compositionally biased region" description="Polar residues" evidence="1">
    <location>
        <begin position="42"/>
        <end position="62"/>
    </location>
</feature>
<evidence type="ECO:0000256" key="1">
    <source>
        <dbReference type="SAM" id="MobiDB-lite"/>
    </source>
</evidence>
<gene>
    <name evidence="3" type="ORF">L3081_18545</name>
</gene>
<dbReference type="SUPFAM" id="SSF49464">
    <property type="entry name" value="Carboxypeptidase regulatory domain-like"/>
    <property type="match status" value="1"/>
</dbReference>
<feature type="signal peptide" evidence="2">
    <location>
        <begin position="1"/>
        <end position="24"/>
    </location>
</feature>
<sequence>MVNKTQFYKTKVALAVVLSLGLAACGDSDGDEGSTSTSNTTVDAPQNSTSEQHGLTGTISGKVQDTNGRAVVGAMVYFMGQETTTDAGGNYVFADVLVTNLNGNNDNGTGNEVDEIPSALTVTIMGPVVTFLLL</sequence>
<protein>
    <submittedName>
        <fullName evidence="3">Carboxypeptidase-like regulatory domain-containing protein</fullName>
    </submittedName>
</protein>
<feature type="compositionally biased region" description="Low complexity" evidence="1">
    <location>
        <begin position="28"/>
        <end position="41"/>
    </location>
</feature>
<dbReference type="RefSeq" id="WP_242287643.1">
    <property type="nucleotide sequence ID" value="NZ_JAKKSL010000004.1"/>
</dbReference>
<dbReference type="PROSITE" id="PS51257">
    <property type="entry name" value="PROKAR_LIPOPROTEIN"/>
    <property type="match status" value="1"/>
</dbReference>
<dbReference type="InterPro" id="IPR008969">
    <property type="entry name" value="CarboxyPept-like_regulatory"/>
</dbReference>
<comment type="caution">
    <text evidence="3">The sequence shown here is derived from an EMBL/GenBank/DDBJ whole genome shotgun (WGS) entry which is preliminary data.</text>
</comment>
<proteinExistence type="predicted"/>
<keyword evidence="4" id="KW-1185">Reference proteome</keyword>